<reference evidence="2 3" key="1">
    <citation type="submission" date="2024-09" db="EMBL/GenBank/DDBJ databases">
        <authorList>
            <person name="Sun Q."/>
            <person name="Mori K."/>
        </authorList>
    </citation>
    <scope>NUCLEOTIDE SEQUENCE [LARGE SCALE GENOMIC DNA]</scope>
    <source>
        <strain evidence="2 3">JCM 9626</strain>
    </source>
</reference>
<dbReference type="RefSeq" id="WP_170215223.1">
    <property type="nucleotide sequence ID" value="NZ_JBHMDG010000015.1"/>
</dbReference>
<evidence type="ECO:0000313" key="3">
    <source>
        <dbReference type="Proteomes" id="UP001589750"/>
    </source>
</evidence>
<comment type="caution">
    <text evidence="2">The sequence shown here is derived from an EMBL/GenBank/DDBJ whole genome shotgun (WGS) entry which is preliminary data.</text>
</comment>
<dbReference type="EMBL" id="JBHMDG010000015">
    <property type="protein sequence ID" value="MFB9313998.1"/>
    <property type="molecule type" value="Genomic_DNA"/>
</dbReference>
<protein>
    <submittedName>
        <fullName evidence="2">Uncharacterized protein</fullName>
    </submittedName>
</protein>
<gene>
    <name evidence="2" type="ORF">ACFFRI_13165</name>
</gene>
<evidence type="ECO:0000313" key="2">
    <source>
        <dbReference type="EMBL" id="MFB9313998.1"/>
    </source>
</evidence>
<name>A0ABV5KB83_9ACTN</name>
<proteinExistence type="predicted"/>
<accession>A0ABV5KB83</accession>
<feature type="region of interest" description="Disordered" evidence="1">
    <location>
        <begin position="19"/>
        <end position="47"/>
    </location>
</feature>
<sequence length="47" mass="5171">MSLLSKLTKTGIAAKAISEARKPENQAKAKAALQKLKDKRKPRPQAR</sequence>
<feature type="compositionally biased region" description="Basic residues" evidence="1">
    <location>
        <begin position="37"/>
        <end position="47"/>
    </location>
</feature>
<keyword evidence="3" id="KW-1185">Reference proteome</keyword>
<dbReference type="Proteomes" id="UP001589750">
    <property type="component" value="Unassembled WGS sequence"/>
</dbReference>
<evidence type="ECO:0000256" key="1">
    <source>
        <dbReference type="SAM" id="MobiDB-lite"/>
    </source>
</evidence>
<organism evidence="2 3">
    <name type="scientific">Nocardioides plantarum</name>
    <dbReference type="NCBI Taxonomy" id="29299"/>
    <lineage>
        <taxon>Bacteria</taxon>
        <taxon>Bacillati</taxon>
        <taxon>Actinomycetota</taxon>
        <taxon>Actinomycetes</taxon>
        <taxon>Propionibacteriales</taxon>
        <taxon>Nocardioidaceae</taxon>
        <taxon>Nocardioides</taxon>
    </lineage>
</organism>